<dbReference type="InterPro" id="IPR000649">
    <property type="entry name" value="IF-2B-related"/>
</dbReference>
<keyword evidence="1 6" id="KW-0963">Cytoplasm</keyword>
<evidence type="ECO:0000256" key="1">
    <source>
        <dbReference type="ARBA" id="ARBA00022490"/>
    </source>
</evidence>
<dbReference type="FunFam" id="3.40.50.10470:FF:000013">
    <property type="entry name" value="Methylthioribose-1-phosphate isomerase"/>
    <property type="match status" value="1"/>
</dbReference>
<comment type="subcellular location">
    <subcellularLocation>
        <location evidence="6">Cytoplasm</location>
    </subcellularLocation>
    <subcellularLocation>
        <location evidence="6">Nucleus</location>
    </subcellularLocation>
</comment>
<dbReference type="EC" id="5.3.1.23" evidence="6"/>
<dbReference type="GO" id="GO:0005737">
    <property type="term" value="C:cytoplasm"/>
    <property type="evidence" value="ECO:0007669"/>
    <property type="project" value="UniProtKB-SubCell"/>
</dbReference>
<comment type="catalytic activity">
    <reaction evidence="6">
        <text>5-(methylsulfanyl)-alpha-D-ribose 1-phosphate = 5-(methylsulfanyl)-D-ribulose 1-phosphate</text>
        <dbReference type="Rhea" id="RHEA:19989"/>
        <dbReference type="ChEBI" id="CHEBI:58533"/>
        <dbReference type="ChEBI" id="CHEBI:58548"/>
        <dbReference type="EC" id="5.3.1.23"/>
    </reaction>
</comment>
<organism evidence="7 8">
    <name type="scientific">Filobasidium floriforme</name>
    <dbReference type="NCBI Taxonomy" id="5210"/>
    <lineage>
        <taxon>Eukaryota</taxon>
        <taxon>Fungi</taxon>
        <taxon>Dikarya</taxon>
        <taxon>Basidiomycota</taxon>
        <taxon>Agaricomycotina</taxon>
        <taxon>Tremellomycetes</taxon>
        <taxon>Filobasidiales</taxon>
        <taxon>Filobasidiaceae</taxon>
        <taxon>Filobasidium</taxon>
    </lineage>
</organism>
<keyword evidence="3 6" id="KW-0486">Methionine biosynthesis</keyword>
<feature type="active site" description="Proton donor" evidence="6">
    <location>
        <position position="293"/>
    </location>
</feature>
<dbReference type="InterPro" id="IPR011559">
    <property type="entry name" value="Initiation_fac_2B_a/b/d"/>
</dbReference>
<dbReference type="GO" id="GO:0005634">
    <property type="term" value="C:nucleus"/>
    <property type="evidence" value="ECO:0007669"/>
    <property type="project" value="UniProtKB-SubCell"/>
</dbReference>
<comment type="pathway">
    <text evidence="6">Amino-acid biosynthesis; L-methionine biosynthesis via salvage pathway; L-methionine from S-methyl-5-thio-alpha-D-ribose 1-phosphate: step 1/6.</text>
</comment>
<evidence type="ECO:0000256" key="3">
    <source>
        <dbReference type="ARBA" id="ARBA00023167"/>
    </source>
</evidence>
<dbReference type="OrthoDB" id="2461at2759"/>
<comment type="caution">
    <text evidence="7">The sequence shown here is derived from an EMBL/GenBank/DDBJ whole genome shotgun (WGS) entry which is preliminary data.</text>
</comment>
<dbReference type="GO" id="GO:0019509">
    <property type="term" value="P:L-methionine salvage from methylthioadenosine"/>
    <property type="evidence" value="ECO:0007669"/>
    <property type="project" value="UniProtKB-UniRule"/>
</dbReference>
<evidence type="ECO:0000256" key="5">
    <source>
        <dbReference type="ARBA" id="ARBA00023242"/>
    </source>
</evidence>
<reference evidence="7" key="1">
    <citation type="submission" date="2020-04" db="EMBL/GenBank/DDBJ databases">
        <title>Analysis of mating type loci in Filobasidium floriforme.</title>
        <authorList>
            <person name="Nowrousian M."/>
        </authorList>
    </citation>
    <scope>NUCLEOTIDE SEQUENCE</scope>
    <source>
        <strain evidence="7">CBS 6242</strain>
    </source>
</reference>
<keyword evidence="2 6" id="KW-0028">Amino-acid biosynthesis</keyword>
<dbReference type="UniPathway" id="UPA00904">
    <property type="reaction ID" value="UER00874"/>
</dbReference>
<evidence type="ECO:0000313" key="8">
    <source>
        <dbReference type="Proteomes" id="UP000812966"/>
    </source>
</evidence>
<proteinExistence type="inferred from homology"/>
<evidence type="ECO:0000256" key="4">
    <source>
        <dbReference type="ARBA" id="ARBA00023235"/>
    </source>
</evidence>
<comment type="similarity">
    <text evidence="6">Belongs to the eIF-2B alpha/beta/delta subunits family. MtnA subfamily.</text>
</comment>
<dbReference type="Proteomes" id="UP000812966">
    <property type="component" value="Unassembled WGS sequence"/>
</dbReference>
<dbReference type="SUPFAM" id="SSF100950">
    <property type="entry name" value="NagB/RpiA/CoA transferase-like"/>
    <property type="match status" value="1"/>
</dbReference>
<protein>
    <recommendedName>
        <fullName evidence="6">Methylthioribose-1-phosphate isomerase</fullName>
        <shortName evidence="6">M1Pi</shortName>
        <shortName evidence="6">MTR-1-P isomerase</shortName>
        <ecNumber evidence="6">5.3.1.23</ecNumber>
    </recommendedName>
    <alternativeName>
        <fullName evidence="6">S-methyl-5-thioribose-1-phosphate isomerase</fullName>
    </alternativeName>
    <alternativeName>
        <fullName evidence="6">Translation initiation factor eIF-2B subunit alpha/beta/delta-like protein</fullName>
    </alternativeName>
</protein>
<dbReference type="InterPro" id="IPR037171">
    <property type="entry name" value="NagB/RpiA_transferase-like"/>
</dbReference>
<dbReference type="PANTHER" id="PTHR43475">
    <property type="entry name" value="METHYLTHIORIBOSE-1-PHOSPHATE ISOMERASE"/>
    <property type="match status" value="1"/>
</dbReference>
<dbReference type="NCBIfam" id="TIGR00512">
    <property type="entry name" value="salvage_mtnA"/>
    <property type="match status" value="1"/>
</dbReference>
<feature type="site" description="Transition state stabilizer" evidence="6">
    <location>
        <position position="213"/>
    </location>
</feature>
<dbReference type="PANTHER" id="PTHR43475:SF1">
    <property type="entry name" value="METHYLTHIORIBOSE-1-PHOSPHATE ISOMERASE"/>
    <property type="match status" value="1"/>
</dbReference>
<dbReference type="InterPro" id="IPR005251">
    <property type="entry name" value="IF-M1Pi"/>
</dbReference>
<comment type="function">
    <text evidence="6">Catalyzes the interconversion of methylthioribose-1-phosphate (MTR-1-P) into methylthioribulose-1-phosphate (MTRu-1-P).</text>
</comment>
<keyword evidence="4 6" id="KW-0413">Isomerase</keyword>
<keyword evidence="5 6" id="KW-0539">Nucleus</keyword>
<keyword evidence="8" id="KW-1185">Reference proteome</keyword>
<dbReference type="Pfam" id="PF01008">
    <property type="entry name" value="IF-2B"/>
    <property type="match status" value="1"/>
</dbReference>
<dbReference type="AlphaFoldDB" id="A0A8K0JEH4"/>
<dbReference type="InterPro" id="IPR042529">
    <property type="entry name" value="IF_2B-like_C"/>
</dbReference>
<dbReference type="InterPro" id="IPR027363">
    <property type="entry name" value="M1Pi_N"/>
</dbReference>
<dbReference type="NCBIfam" id="NF004326">
    <property type="entry name" value="PRK05720.1"/>
    <property type="match status" value="1"/>
</dbReference>
<dbReference type="FunFam" id="1.20.120.420:FF:000003">
    <property type="entry name" value="Methylthioribose-1-phosphate isomerase"/>
    <property type="match status" value="1"/>
</dbReference>
<evidence type="ECO:0000256" key="2">
    <source>
        <dbReference type="ARBA" id="ARBA00022605"/>
    </source>
</evidence>
<dbReference type="Gene3D" id="3.40.50.10470">
    <property type="entry name" value="Translation initiation factor eif-2b, domain 2"/>
    <property type="match status" value="1"/>
</dbReference>
<name>A0A8K0JEH4_9TREE</name>
<dbReference type="NCBIfam" id="TIGR00524">
    <property type="entry name" value="eIF-2B_rel"/>
    <property type="match status" value="1"/>
</dbReference>
<evidence type="ECO:0000256" key="6">
    <source>
        <dbReference type="HAMAP-Rule" id="MF_03119"/>
    </source>
</evidence>
<accession>A0A8K0JEH4</accession>
<evidence type="ECO:0000313" key="7">
    <source>
        <dbReference type="EMBL" id="KAG7527734.1"/>
    </source>
</evidence>
<dbReference type="GO" id="GO:0046523">
    <property type="term" value="F:S-methyl-5-thioribose-1-phosphate isomerase activity"/>
    <property type="evidence" value="ECO:0007669"/>
    <property type="project" value="UniProtKB-UniRule"/>
</dbReference>
<dbReference type="Gene3D" id="1.20.120.420">
    <property type="entry name" value="translation initiation factor eif-2b, domain 1"/>
    <property type="match status" value="1"/>
</dbReference>
<gene>
    <name evidence="6" type="primary">MRI1</name>
    <name evidence="7" type="ORF">FFLO_06637</name>
</gene>
<sequence length="421" mass="45263">MVDLTPASKSAPAVPPKMMSSLKVTDDSVLVINQLLLPHVIQWDPVHTIEDAFDSIKQMRIRGAPAIASLAALTVSLVLTRRLLNPLDASTDPATTSAHASAYHVPALNSPETLKNWLLPVLDYLESSRPTAVNLQEGMDRIRKTVKSSATSAEGSSQEQAKALAEGVVKTCQNIEKEDLERCKEMSRIGAEWLVEKIKREKGKDKLKVMTVCNTGSLATSGYGTALGVITALHETGHLDRAYYTQSTPYHQGSRLTSLELSTLQIPSCMICDTMVGSLFQHEDVDAVIVGADRIVKNGDTANKIGTYQAASLAKMHGIDFMVIAPVTTLDLTKATGKEIHIEQRPAVEATQARGLDPLTGSQVIVQITPDGIGSGSEEWQKVYNPSFDVTPNKLISCVVTEKGVAVNQGGEHGIDLSGVC</sequence>
<dbReference type="HAMAP" id="MF_01678">
    <property type="entry name" value="Salvage_MtnA"/>
    <property type="match status" value="1"/>
</dbReference>
<dbReference type="EMBL" id="JABELV010000236">
    <property type="protein sequence ID" value="KAG7527734.1"/>
    <property type="molecule type" value="Genomic_DNA"/>
</dbReference>